<comment type="caution">
    <text evidence="2">The sequence shown here is derived from an EMBL/GenBank/DDBJ whole genome shotgun (WGS) entry which is preliminary data.</text>
</comment>
<protein>
    <recommendedName>
        <fullName evidence="4">Secreted protein</fullName>
    </recommendedName>
</protein>
<reference evidence="2 3" key="1">
    <citation type="submission" date="2013-01" db="EMBL/GenBank/DDBJ databases">
        <title>Whole genome shotgun sequence of Gordonia soli NBRC 108243.</title>
        <authorList>
            <person name="Isaki-Nakamura S."/>
            <person name="Hosoyama A."/>
            <person name="Tsuchikane K."/>
            <person name="Ando Y."/>
            <person name="Baba S."/>
            <person name="Ohji S."/>
            <person name="Hamada M."/>
            <person name="Tamura T."/>
            <person name="Yamazoe A."/>
            <person name="Yamazaki S."/>
            <person name="Fujita N."/>
        </authorList>
    </citation>
    <scope>NUCLEOTIDE SEQUENCE [LARGE SCALE GENOMIC DNA]</scope>
    <source>
        <strain evidence="2 3">NBRC 108243</strain>
    </source>
</reference>
<feature type="chain" id="PRO_5004003625" description="Secreted protein" evidence="1">
    <location>
        <begin position="28"/>
        <end position="198"/>
    </location>
</feature>
<sequence>MNRSGLFALAAAVGMALVSMGAGTATAATTGLELSGAARPNCTATITLVNHTNSTNYVPDWWFDQENDPAMVNATTIPATMPSPWREVNGIPWPIARWVGDPALRSGVADGVPVWGTPGVPYRTGAQPEGFTTTKTLDLKTAVGAPAPTNGTKTIWFRLRTGPQTADRLPTPQKLVVTGCRSTTGSIDIGITNFGSVF</sequence>
<dbReference type="eggNOG" id="ENOG5032DT3">
    <property type="taxonomic scope" value="Bacteria"/>
</dbReference>
<organism evidence="2 3">
    <name type="scientific">Gordonia soli NBRC 108243</name>
    <dbReference type="NCBI Taxonomy" id="1223545"/>
    <lineage>
        <taxon>Bacteria</taxon>
        <taxon>Bacillati</taxon>
        <taxon>Actinomycetota</taxon>
        <taxon>Actinomycetes</taxon>
        <taxon>Mycobacteriales</taxon>
        <taxon>Gordoniaceae</taxon>
        <taxon>Gordonia</taxon>
    </lineage>
</organism>
<keyword evidence="1" id="KW-0732">Signal</keyword>
<dbReference type="OrthoDB" id="4371650at2"/>
<evidence type="ECO:0000256" key="1">
    <source>
        <dbReference type="SAM" id="SignalP"/>
    </source>
</evidence>
<evidence type="ECO:0000313" key="2">
    <source>
        <dbReference type="EMBL" id="GAC69177.1"/>
    </source>
</evidence>
<name>M0QP07_9ACTN</name>
<evidence type="ECO:0008006" key="4">
    <source>
        <dbReference type="Google" id="ProtNLM"/>
    </source>
</evidence>
<proteinExistence type="predicted"/>
<dbReference type="AlphaFoldDB" id="M0QP07"/>
<dbReference type="EMBL" id="BANX01000022">
    <property type="protein sequence ID" value="GAC69177.1"/>
    <property type="molecule type" value="Genomic_DNA"/>
</dbReference>
<accession>M0QP07</accession>
<gene>
    <name evidence="2" type="ORF">GS4_22_00090</name>
</gene>
<keyword evidence="3" id="KW-1185">Reference proteome</keyword>
<evidence type="ECO:0000313" key="3">
    <source>
        <dbReference type="Proteomes" id="UP000011666"/>
    </source>
</evidence>
<dbReference type="RefSeq" id="WP_007621970.1">
    <property type="nucleotide sequence ID" value="NZ_BANX01000022.1"/>
</dbReference>
<feature type="signal peptide" evidence="1">
    <location>
        <begin position="1"/>
        <end position="27"/>
    </location>
</feature>
<dbReference type="Proteomes" id="UP000011666">
    <property type="component" value="Unassembled WGS sequence"/>
</dbReference>